<keyword evidence="2" id="KW-1185">Reference proteome</keyword>
<evidence type="ECO:0000313" key="2">
    <source>
        <dbReference type="Proteomes" id="UP001054945"/>
    </source>
</evidence>
<name>A0AAV4P3B3_CAEEX</name>
<comment type="caution">
    <text evidence="1">The sequence shown here is derived from an EMBL/GenBank/DDBJ whole genome shotgun (WGS) entry which is preliminary data.</text>
</comment>
<proteinExistence type="predicted"/>
<dbReference type="Proteomes" id="UP001054945">
    <property type="component" value="Unassembled WGS sequence"/>
</dbReference>
<evidence type="ECO:0000313" key="1">
    <source>
        <dbReference type="EMBL" id="GIX91043.1"/>
    </source>
</evidence>
<protein>
    <submittedName>
        <fullName evidence="1">Uncharacterized protein</fullName>
    </submittedName>
</protein>
<dbReference type="AlphaFoldDB" id="A0AAV4P3B3"/>
<organism evidence="1 2">
    <name type="scientific">Caerostris extrusa</name>
    <name type="common">Bark spider</name>
    <name type="synonym">Caerostris bankana</name>
    <dbReference type="NCBI Taxonomy" id="172846"/>
    <lineage>
        <taxon>Eukaryota</taxon>
        <taxon>Metazoa</taxon>
        <taxon>Ecdysozoa</taxon>
        <taxon>Arthropoda</taxon>
        <taxon>Chelicerata</taxon>
        <taxon>Arachnida</taxon>
        <taxon>Araneae</taxon>
        <taxon>Araneomorphae</taxon>
        <taxon>Entelegynae</taxon>
        <taxon>Araneoidea</taxon>
        <taxon>Araneidae</taxon>
        <taxon>Caerostris</taxon>
    </lineage>
</organism>
<gene>
    <name evidence="1" type="ORF">CEXT_341611</name>
</gene>
<sequence length="120" mass="13868">MITTKRPTSPDASELAYLKWAPSTQRKNEQPQNKFRFHCGIPTAQNKFPAKQMARSSSAKESASGLKKILFFSSTWIAIKWDAKFSATTLWIEKERTEKRFCRWDDYLCQPFRVLNSAAS</sequence>
<dbReference type="EMBL" id="BPLR01021549">
    <property type="protein sequence ID" value="GIX91043.1"/>
    <property type="molecule type" value="Genomic_DNA"/>
</dbReference>
<reference evidence="1 2" key="1">
    <citation type="submission" date="2021-06" db="EMBL/GenBank/DDBJ databases">
        <title>Caerostris extrusa draft genome.</title>
        <authorList>
            <person name="Kono N."/>
            <person name="Arakawa K."/>
        </authorList>
    </citation>
    <scope>NUCLEOTIDE SEQUENCE [LARGE SCALE GENOMIC DNA]</scope>
</reference>
<accession>A0AAV4P3B3</accession>